<dbReference type="Ensembl" id="ENSKMAT00000018652.1">
    <property type="protein sequence ID" value="ENSKMAP00000018396.1"/>
    <property type="gene ID" value="ENSKMAG00000013706.1"/>
</dbReference>
<evidence type="ECO:0000313" key="8">
    <source>
        <dbReference type="Proteomes" id="UP000264800"/>
    </source>
</evidence>
<evidence type="ECO:0000256" key="5">
    <source>
        <dbReference type="ARBA" id="ARBA00023212"/>
    </source>
</evidence>
<dbReference type="RefSeq" id="XP_017289575.1">
    <property type="nucleotide sequence ID" value="XM_017434086.3"/>
</dbReference>
<comment type="subcellular location">
    <subcellularLocation>
        <location evidence="1">Cytoplasm</location>
        <location evidence="1">Cytoskeleton</location>
    </subcellularLocation>
</comment>
<dbReference type="OrthoDB" id="9932345at2759"/>
<comment type="subunit">
    <text evidence="3">Interacts with FLNA and FLNB.</text>
</comment>
<evidence type="ECO:0000313" key="7">
    <source>
        <dbReference type="Ensembl" id="ENSKMAP00000018396.1"/>
    </source>
</evidence>
<dbReference type="GO" id="GO:1900158">
    <property type="term" value="P:negative regulation of bone mineralization involved in bone maturation"/>
    <property type="evidence" value="ECO:0007669"/>
    <property type="project" value="TreeGrafter"/>
</dbReference>
<evidence type="ECO:0000256" key="1">
    <source>
        <dbReference type="ARBA" id="ARBA00004245"/>
    </source>
</evidence>
<dbReference type="PANTHER" id="PTHR31848:SF2">
    <property type="entry name" value="REFILIN-B"/>
    <property type="match status" value="1"/>
</dbReference>
<dbReference type="GO" id="GO:0048705">
    <property type="term" value="P:skeletal system morphogenesis"/>
    <property type="evidence" value="ECO:0007669"/>
    <property type="project" value="TreeGrafter"/>
</dbReference>
<feature type="compositionally biased region" description="Gly residues" evidence="6">
    <location>
        <begin position="51"/>
        <end position="61"/>
    </location>
</feature>
<accession>A0A3Q3APP9</accession>
<dbReference type="GO" id="GO:0061572">
    <property type="term" value="P:actin filament bundle organization"/>
    <property type="evidence" value="ECO:0007669"/>
    <property type="project" value="InterPro"/>
</dbReference>
<comment type="similarity">
    <text evidence="2">Belongs to the Refilin family.</text>
</comment>
<evidence type="ECO:0000256" key="3">
    <source>
        <dbReference type="ARBA" id="ARBA00011189"/>
    </source>
</evidence>
<evidence type="ECO:0000256" key="6">
    <source>
        <dbReference type="SAM" id="MobiDB-lite"/>
    </source>
</evidence>
<sequence length="210" mass="22846">MVGRLNLPNVCEGDPLGMSCSSRAERGLDSPDSGLPPSPSPGAWLQPGGAEKAGGGSGGGVSPLSEDEGRGSLVSVLPAGSLPQLQPLSFGEGIALNPLPSKELRYTSFVRYDSDRHFIQNVDLQPSGRGLEHCRQTVVAVPHSTWRHYKTQLQLEPRLRPHSFRSTAIVYPKKTSEVCITELSYNSRRLCRRFLSSVELEVVSSRRLPQ</sequence>
<dbReference type="InterPro" id="IPR028215">
    <property type="entry name" value="Refilin"/>
</dbReference>
<dbReference type="GeneTree" id="ENSGT00390000016836"/>
<dbReference type="Pfam" id="PF15068">
    <property type="entry name" value="FAM101"/>
    <property type="match status" value="1"/>
</dbReference>
<reference evidence="7" key="2">
    <citation type="submission" date="2025-09" db="UniProtKB">
        <authorList>
            <consortium name="Ensembl"/>
        </authorList>
    </citation>
    <scope>IDENTIFICATION</scope>
</reference>
<feature type="region of interest" description="Disordered" evidence="6">
    <location>
        <begin position="13"/>
        <end position="69"/>
    </location>
</feature>
<dbReference type="Proteomes" id="UP000264800">
    <property type="component" value="Unplaced"/>
</dbReference>
<dbReference type="GO" id="GO:0061182">
    <property type="term" value="P:negative regulation of chondrocyte development"/>
    <property type="evidence" value="ECO:0007669"/>
    <property type="project" value="TreeGrafter"/>
</dbReference>
<dbReference type="KEGG" id="kmr:108246503"/>
<dbReference type="PANTHER" id="PTHR31848">
    <property type="match status" value="1"/>
</dbReference>
<keyword evidence="4" id="KW-0963">Cytoplasm</keyword>
<protein>
    <submittedName>
        <fullName evidence="7">Refilin B</fullName>
    </submittedName>
</protein>
<dbReference type="GO" id="GO:0031005">
    <property type="term" value="F:filamin binding"/>
    <property type="evidence" value="ECO:0007669"/>
    <property type="project" value="InterPro"/>
</dbReference>
<dbReference type="CTD" id="359845"/>
<dbReference type="AlphaFoldDB" id="A0A3Q3APP9"/>
<evidence type="ECO:0000256" key="4">
    <source>
        <dbReference type="ARBA" id="ARBA00022490"/>
    </source>
</evidence>
<dbReference type="OMA" id="PDMRKRG"/>
<proteinExistence type="inferred from homology"/>
<reference evidence="7" key="1">
    <citation type="submission" date="2025-08" db="UniProtKB">
        <authorList>
            <consortium name="Ensembl"/>
        </authorList>
    </citation>
    <scope>IDENTIFICATION</scope>
</reference>
<organism evidence="7 8">
    <name type="scientific">Kryptolebias marmoratus</name>
    <name type="common">Mangrove killifish</name>
    <name type="synonym">Rivulus marmoratus</name>
    <dbReference type="NCBI Taxonomy" id="37003"/>
    <lineage>
        <taxon>Eukaryota</taxon>
        <taxon>Metazoa</taxon>
        <taxon>Chordata</taxon>
        <taxon>Craniata</taxon>
        <taxon>Vertebrata</taxon>
        <taxon>Euteleostomi</taxon>
        <taxon>Actinopterygii</taxon>
        <taxon>Neopterygii</taxon>
        <taxon>Teleostei</taxon>
        <taxon>Neoteleostei</taxon>
        <taxon>Acanthomorphata</taxon>
        <taxon>Ovalentaria</taxon>
        <taxon>Atherinomorphae</taxon>
        <taxon>Cyprinodontiformes</taxon>
        <taxon>Rivulidae</taxon>
        <taxon>Kryptolebias</taxon>
    </lineage>
</organism>
<keyword evidence="8" id="KW-1185">Reference proteome</keyword>
<dbReference type="GeneID" id="108246503"/>
<keyword evidence="5" id="KW-0206">Cytoskeleton</keyword>
<name>A0A3Q3APP9_KRYMA</name>
<dbReference type="GO" id="GO:0032432">
    <property type="term" value="C:actin filament bundle"/>
    <property type="evidence" value="ECO:0007669"/>
    <property type="project" value="TreeGrafter"/>
</dbReference>
<evidence type="ECO:0000256" key="2">
    <source>
        <dbReference type="ARBA" id="ARBA00009886"/>
    </source>
</evidence>